<keyword evidence="9" id="KW-0804">Transcription</keyword>
<evidence type="ECO:0000256" key="8">
    <source>
        <dbReference type="ARBA" id="ARBA00023159"/>
    </source>
</evidence>
<protein>
    <recommendedName>
        <fullName evidence="12">NAC domain-containing protein</fullName>
    </recommendedName>
</protein>
<dbReference type="PROSITE" id="PS51005">
    <property type="entry name" value="NAC"/>
    <property type="match status" value="1"/>
</dbReference>
<dbReference type="EMBL" id="JBBNAF010000006">
    <property type="protein sequence ID" value="KAK9135440.1"/>
    <property type="molecule type" value="Genomic_DNA"/>
</dbReference>
<comment type="subcellular location">
    <subcellularLocation>
        <location evidence="2">Membrane</location>
        <topology evidence="2">Single-pass membrane protein</topology>
    </subcellularLocation>
    <subcellularLocation>
        <location evidence="1">Nucleus</location>
    </subcellularLocation>
</comment>
<evidence type="ECO:0000256" key="9">
    <source>
        <dbReference type="ARBA" id="ARBA00023163"/>
    </source>
</evidence>
<evidence type="ECO:0000259" key="12">
    <source>
        <dbReference type="PROSITE" id="PS51005"/>
    </source>
</evidence>
<evidence type="ECO:0000256" key="5">
    <source>
        <dbReference type="ARBA" id="ARBA00023015"/>
    </source>
</evidence>
<evidence type="ECO:0000256" key="4">
    <source>
        <dbReference type="ARBA" id="ARBA00022989"/>
    </source>
</evidence>
<keyword evidence="6" id="KW-0238">DNA-binding</keyword>
<dbReference type="SUPFAM" id="SSF101941">
    <property type="entry name" value="NAC domain"/>
    <property type="match status" value="1"/>
</dbReference>
<dbReference type="FunFam" id="2.170.150.80:FF:000002">
    <property type="entry name" value="Nac domain-containing protein 86"/>
    <property type="match status" value="1"/>
</dbReference>
<proteinExistence type="predicted"/>
<evidence type="ECO:0000256" key="2">
    <source>
        <dbReference type="ARBA" id="ARBA00004167"/>
    </source>
</evidence>
<dbReference type="Pfam" id="PF02365">
    <property type="entry name" value="NAM"/>
    <property type="match status" value="1"/>
</dbReference>
<evidence type="ECO:0000256" key="11">
    <source>
        <dbReference type="SAM" id="Phobius"/>
    </source>
</evidence>
<dbReference type="GO" id="GO:0000976">
    <property type="term" value="F:transcription cis-regulatory region binding"/>
    <property type="evidence" value="ECO:0007669"/>
    <property type="project" value="UniProtKB-ARBA"/>
</dbReference>
<dbReference type="AlphaFoldDB" id="A0AAP0JKU1"/>
<dbReference type="GO" id="GO:0016020">
    <property type="term" value="C:membrane"/>
    <property type="evidence" value="ECO:0007669"/>
    <property type="project" value="UniProtKB-SubCell"/>
</dbReference>
<comment type="caution">
    <text evidence="13">The sequence shown here is derived from an EMBL/GenBank/DDBJ whole genome shotgun (WGS) entry which is preliminary data.</text>
</comment>
<keyword evidence="8" id="KW-0010">Activator</keyword>
<keyword evidence="5" id="KW-0805">Transcription regulation</keyword>
<evidence type="ECO:0000256" key="6">
    <source>
        <dbReference type="ARBA" id="ARBA00023125"/>
    </source>
</evidence>
<dbReference type="Proteomes" id="UP001420932">
    <property type="component" value="Unassembled WGS sequence"/>
</dbReference>
<reference evidence="13 14" key="1">
    <citation type="submission" date="2024-01" db="EMBL/GenBank/DDBJ databases">
        <title>Genome assemblies of Stephania.</title>
        <authorList>
            <person name="Yang L."/>
        </authorList>
    </citation>
    <scope>NUCLEOTIDE SEQUENCE [LARGE SCALE GENOMIC DNA]</scope>
    <source>
        <strain evidence="13">YNDBR</strain>
        <tissue evidence="13">Leaf</tissue>
    </source>
</reference>
<evidence type="ECO:0000256" key="1">
    <source>
        <dbReference type="ARBA" id="ARBA00004123"/>
    </source>
</evidence>
<organism evidence="13 14">
    <name type="scientific">Stephania yunnanensis</name>
    <dbReference type="NCBI Taxonomy" id="152371"/>
    <lineage>
        <taxon>Eukaryota</taxon>
        <taxon>Viridiplantae</taxon>
        <taxon>Streptophyta</taxon>
        <taxon>Embryophyta</taxon>
        <taxon>Tracheophyta</taxon>
        <taxon>Spermatophyta</taxon>
        <taxon>Magnoliopsida</taxon>
        <taxon>Ranunculales</taxon>
        <taxon>Menispermaceae</taxon>
        <taxon>Menispermoideae</taxon>
        <taxon>Cissampelideae</taxon>
        <taxon>Stephania</taxon>
    </lineage>
</organism>
<evidence type="ECO:0000256" key="3">
    <source>
        <dbReference type="ARBA" id="ARBA00022692"/>
    </source>
</evidence>
<dbReference type="GO" id="GO:0006355">
    <property type="term" value="P:regulation of DNA-templated transcription"/>
    <property type="evidence" value="ECO:0007669"/>
    <property type="project" value="InterPro"/>
</dbReference>
<dbReference type="PANTHER" id="PTHR31744:SF216">
    <property type="entry name" value="NAC TRANSCRIPTION FACTOR"/>
    <property type="match status" value="1"/>
</dbReference>
<evidence type="ECO:0000313" key="14">
    <source>
        <dbReference type="Proteomes" id="UP001420932"/>
    </source>
</evidence>
<keyword evidence="14" id="KW-1185">Reference proteome</keyword>
<keyword evidence="3 11" id="KW-0812">Transmembrane</keyword>
<feature type="domain" description="NAC" evidence="12">
    <location>
        <begin position="19"/>
        <end position="169"/>
    </location>
</feature>
<keyword evidence="10" id="KW-0539">Nucleus</keyword>
<keyword evidence="4 11" id="KW-1133">Transmembrane helix</keyword>
<evidence type="ECO:0000256" key="7">
    <source>
        <dbReference type="ARBA" id="ARBA00023136"/>
    </source>
</evidence>
<keyword evidence="7 11" id="KW-0472">Membrane</keyword>
<evidence type="ECO:0000313" key="13">
    <source>
        <dbReference type="EMBL" id="KAK9135440.1"/>
    </source>
</evidence>
<evidence type="ECO:0000256" key="10">
    <source>
        <dbReference type="ARBA" id="ARBA00023242"/>
    </source>
</evidence>
<dbReference type="GO" id="GO:0005634">
    <property type="term" value="C:nucleus"/>
    <property type="evidence" value="ECO:0007669"/>
    <property type="project" value="UniProtKB-SubCell"/>
</dbReference>
<sequence length="581" mass="64845">MIVPDSSKVDGIFENPKLWPTGFRFHPTEEELILYYLKRKICRHPIHLNVIQETDVYKWDPEELPGQALLNSGDRQWFFFSPRDRKYPNGARNNRATRQGYWKATGKDRSIKSRSRCVGNKKTLVFYKGRAPCGERTNWVMHEFTIDEEELKRCSNAKDYYALYKLYKKSGAGPKNGEQYGAPFREEDWIEYGEYVEPERSIEEVVLPNGNDQDELNCDDLDEFLKPFVAELEASKPCNGVFDSLPPKDATEVEIESSLMGPSFGGAVSSEPSTGLNTWGEQLDEQTNWDPVQSTTAHLLSTEIPELTAYLNNYEQATPGTEEVGFLEVNDLGEETKDNPDEGTSLSSLTRASNISAFGEINELNDLDIYQDAVLFLEDLGPIDQLAVASPYLGILGDDTSGQLDYQPPVLVDNADDLWTHGTRSNIYMSSESNPVAIHAQHSASIDVVNPSSSKHVLSEHIQNVNGFMGGDGDSESWLSSYVSTVLGSIPTRPALASENALINRAFERMSSFGRVRVAPIETGAVVPGEDHHQAVARRVSRNKGLFLFSLLGVLCAVLWMLLIGTIMKVLKTFVGRYISS</sequence>
<gene>
    <name evidence="13" type="ORF">Syun_014770</name>
</gene>
<dbReference type="InterPro" id="IPR003441">
    <property type="entry name" value="NAC-dom"/>
</dbReference>
<dbReference type="PANTHER" id="PTHR31744">
    <property type="entry name" value="PROTEIN CUP-SHAPED COTYLEDON 2-RELATED"/>
    <property type="match status" value="1"/>
</dbReference>
<feature type="transmembrane region" description="Helical" evidence="11">
    <location>
        <begin position="546"/>
        <end position="571"/>
    </location>
</feature>
<name>A0AAP0JKU1_9MAGN</name>
<dbReference type="InterPro" id="IPR036093">
    <property type="entry name" value="NAC_dom_sf"/>
</dbReference>
<dbReference type="Gene3D" id="2.170.150.80">
    <property type="entry name" value="NAC domain"/>
    <property type="match status" value="1"/>
</dbReference>
<accession>A0AAP0JKU1</accession>